<name>A0A286TXR6_9BACT</name>
<comment type="caution">
    <text evidence="2">The sequence shown here is derived from an EMBL/GenBank/DDBJ whole genome shotgun (WGS) entry which is preliminary data.</text>
</comment>
<reference evidence="3" key="1">
    <citation type="journal article" date="2017" name="Environ. Microbiol. Rep.">
        <title>Genetic Diversity of Marine Anaerobic Ammonium-Oxidizing Bacteria as Revealed by Genomic and Proteomic Analyses of 'Candidatus Scalindua japonica'.</title>
        <authorList>
            <person name="Oshiki M."/>
            <person name="Mizuto K."/>
            <person name="Kimura Z."/>
            <person name="Kindaichi T."/>
            <person name="Satoh H."/>
            <person name="Okabe S."/>
        </authorList>
    </citation>
    <scope>NUCLEOTIDE SEQUENCE [LARGE SCALE GENOMIC DNA]</scope>
    <source>
        <strain evidence="3">husup-a2</strain>
    </source>
</reference>
<dbReference type="Proteomes" id="UP000218542">
    <property type="component" value="Unassembled WGS sequence"/>
</dbReference>
<dbReference type="EMBL" id="BAOS01000013">
    <property type="protein sequence ID" value="GAX60654.1"/>
    <property type="molecule type" value="Genomic_DNA"/>
</dbReference>
<organism evidence="2 3">
    <name type="scientific">Candidatus Scalindua japonica</name>
    <dbReference type="NCBI Taxonomy" id="1284222"/>
    <lineage>
        <taxon>Bacteria</taxon>
        <taxon>Pseudomonadati</taxon>
        <taxon>Planctomycetota</taxon>
        <taxon>Candidatus Brocadiia</taxon>
        <taxon>Candidatus Brocadiales</taxon>
        <taxon>Candidatus Scalinduaceae</taxon>
        <taxon>Candidatus Scalindua</taxon>
    </lineage>
</organism>
<protein>
    <recommendedName>
        <fullName evidence="1">CHAT domain-containing protein</fullName>
    </recommendedName>
</protein>
<proteinExistence type="predicted"/>
<accession>A0A286TXR6</accession>
<feature type="domain" description="CHAT" evidence="1">
    <location>
        <begin position="254"/>
        <end position="533"/>
    </location>
</feature>
<evidence type="ECO:0000313" key="2">
    <source>
        <dbReference type="EMBL" id="GAX60654.1"/>
    </source>
</evidence>
<dbReference type="AlphaFoldDB" id="A0A286TXR6"/>
<evidence type="ECO:0000313" key="3">
    <source>
        <dbReference type="Proteomes" id="UP000218542"/>
    </source>
</evidence>
<dbReference type="Pfam" id="PF12770">
    <property type="entry name" value="CHAT"/>
    <property type="match status" value="1"/>
</dbReference>
<sequence length="538" mass="61983">MNINVLIVIHDPEQREVIEDIIRKGLSEDGHNVDIRNAISEAKAKKVIIEDLKYDCGLVITHLNIPIDNKSPLNEDEKRGFVFLKWLENEKHNIPSILISDASNPELYNAAQKIAGCKLVPTSEKMEDDLLEFAKKELGTQEEKKEKRKIVNLDINLNFDQNAGSYVLKGVGFPYEDHGNLKIDLEMMEDLVKRSRNIEDIRKSRWEEELQAVGKILIKEIFVKNRTLHEHFYAQIGKGIGIENAKIRFLIEKGANPIFLEALYSADEISNNYWMLETPITRRLQNVETLGYPLFHDDETNEGPINCLIIEADSHGFVGMKDEEGEDMVLPELKNIEYEADFLHEFFCNSKESVKTGKVFKIECSHNNSGSEIIVTKNNKEYSYKFSAENSFEEYVENILKSETWHLVHFAGHSFCDQKGNGFVFFPGKAKSPIPIEITDFAKLLRVTKCRFIYLSSCHSSNEDFVFELARNKVPSAIGFRWKIDDDKAKELAKIFYEYLFKLKSLEYALLEARTKMRKLDSDNKIWAAPMLIMQMGD</sequence>
<keyword evidence="3" id="KW-1185">Reference proteome</keyword>
<gene>
    <name evidence="2" type="ORF">SCALIN_C13_0169</name>
</gene>
<dbReference type="InterPro" id="IPR024983">
    <property type="entry name" value="CHAT_dom"/>
</dbReference>
<evidence type="ECO:0000259" key="1">
    <source>
        <dbReference type="Pfam" id="PF12770"/>
    </source>
</evidence>
<dbReference type="OrthoDB" id="160691at2"/>